<protein>
    <recommendedName>
        <fullName evidence="4">Sensor domain-containing protein</fullName>
    </recommendedName>
</protein>
<proteinExistence type="predicted"/>
<gene>
    <name evidence="2" type="ORF">GCM10023195_61460</name>
</gene>
<evidence type="ECO:0000256" key="1">
    <source>
        <dbReference type="SAM" id="Phobius"/>
    </source>
</evidence>
<keyword evidence="3" id="KW-1185">Reference proteome</keyword>
<organism evidence="2 3">
    <name type="scientific">Actinoallomurus liliacearum</name>
    <dbReference type="NCBI Taxonomy" id="1080073"/>
    <lineage>
        <taxon>Bacteria</taxon>
        <taxon>Bacillati</taxon>
        <taxon>Actinomycetota</taxon>
        <taxon>Actinomycetes</taxon>
        <taxon>Streptosporangiales</taxon>
        <taxon>Thermomonosporaceae</taxon>
        <taxon>Actinoallomurus</taxon>
    </lineage>
</organism>
<keyword evidence="1" id="KW-0472">Membrane</keyword>
<reference evidence="3" key="1">
    <citation type="journal article" date="2019" name="Int. J. Syst. Evol. Microbiol.">
        <title>The Global Catalogue of Microorganisms (GCM) 10K type strain sequencing project: providing services to taxonomists for standard genome sequencing and annotation.</title>
        <authorList>
            <consortium name="The Broad Institute Genomics Platform"/>
            <consortium name="The Broad Institute Genome Sequencing Center for Infectious Disease"/>
            <person name="Wu L."/>
            <person name="Ma J."/>
        </authorList>
    </citation>
    <scope>NUCLEOTIDE SEQUENCE [LARGE SCALE GENOMIC DNA]</scope>
    <source>
        <strain evidence="3">JCM 17938</strain>
    </source>
</reference>
<name>A0ABP8TT94_9ACTN</name>
<dbReference type="InterPro" id="IPR046549">
    <property type="entry name" value="DUF6703"/>
</dbReference>
<keyword evidence="1" id="KW-0812">Transmembrane</keyword>
<feature type="transmembrane region" description="Helical" evidence="1">
    <location>
        <begin position="88"/>
        <end position="107"/>
    </location>
</feature>
<dbReference type="Pfam" id="PF20444">
    <property type="entry name" value="DUF6703"/>
    <property type="match status" value="1"/>
</dbReference>
<dbReference type="EMBL" id="BAABHJ010000023">
    <property type="protein sequence ID" value="GAA4614109.1"/>
    <property type="molecule type" value="Genomic_DNA"/>
</dbReference>
<feature type="transmembrane region" description="Helical" evidence="1">
    <location>
        <begin position="66"/>
        <end position="82"/>
    </location>
</feature>
<evidence type="ECO:0008006" key="4">
    <source>
        <dbReference type="Google" id="ProtNLM"/>
    </source>
</evidence>
<keyword evidence="1" id="KW-1133">Transmembrane helix</keyword>
<evidence type="ECO:0000313" key="2">
    <source>
        <dbReference type="EMBL" id="GAA4614109.1"/>
    </source>
</evidence>
<accession>A0ABP8TT94</accession>
<evidence type="ECO:0000313" key="3">
    <source>
        <dbReference type="Proteomes" id="UP001500212"/>
    </source>
</evidence>
<feature type="transmembrane region" description="Helical" evidence="1">
    <location>
        <begin position="114"/>
        <end position="132"/>
    </location>
</feature>
<sequence length="133" mass="14082">MRRLDERLGLGLGDAVSGDGEHPSIMPVREAISPRGTPMRDDGSVASKLQQRSAVFFVYLHQLPRWVPLVVLPALLIAGLAVPGVAGGVLLVVLAVLLWFAFLAAPVRSASHRLVRLVVPLVILVAAVGKLVG</sequence>
<dbReference type="Proteomes" id="UP001500212">
    <property type="component" value="Unassembled WGS sequence"/>
</dbReference>
<comment type="caution">
    <text evidence="2">The sequence shown here is derived from an EMBL/GenBank/DDBJ whole genome shotgun (WGS) entry which is preliminary data.</text>
</comment>